<dbReference type="AlphaFoldDB" id="A0A1B4FSC6"/>
<organism evidence="1 2">
    <name type="scientific">Burkholderia mayonis</name>
    <dbReference type="NCBI Taxonomy" id="1385591"/>
    <lineage>
        <taxon>Bacteria</taxon>
        <taxon>Pseudomonadati</taxon>
        <taxon>Pseudomonadota</taxon>
        <taxon>Betaproteobacteria</taxon>
        <taxon>Burkholderiales</taxon>
        <taxon>Burkholderiaceae</taxon>
        <taxon>Burkholderia</taxon>
        <taxon>pseudomallei group</taxon>
    </lineage>
</organism>
<dbReference type="EMBL" id="CP013388">
    <property type="protein sequence ID" value="AOJ06539.1"/>
    <property type="molecule type" value="Genomic_DNA"/>
</dbReference>
<proteinExistence type="predicted"/>
<name>A0A1B4FSC6_9BURK</name>
<gene>
    <name evidence="1" type="ORF">WS71_03765</name>
</gene>
<protein>
    <submittedName>
        <fullName evidence="1">Uncharacterized protein</fullName>
    </submittedName>
</protein>
<reference evidence="1 2" key="1">
    <citation type="submission" date="2015-12" db="EMBL/GenBank/DDBJ databases">
        <title>Diversity of Burkholderia near neighbor genomes.</title>
        <authorList>
            <person name="Sahl J."/>
            <person name="Wagner D."/>
            <person name="Keim P."/>
        </authorList>
    </citation>
    <scope>NUCLEOTIDE SEQUENCE [LARGE SCALE GENOMIC DNA]</scope>
    <source>
        <strain evidence="1 2">BDU8</strain>
    </source>
</reference>
<dbReference type="Proteomes" id="UP000067711">
    <property type="component" value="Chromosome 2"/>
</dbReference>
<accession>A0A1B4FSC6</accession>
<evidence type="ECO:0000313" key="1">
    <source>
        <dbReference type="EMBL" id="AOJ06539.1"/>
    </source>
</evidence>
<sequence>MPIVGRRRAAAPGACEGVAACANRDRSCIAPATFAGNRVASLRTATGRDAHVDVQCRHTTHRSNVCEGASSNIRR</sequence>
<evidence type="ECO:0000313" key="2">
    <source>
        <dbReference type="Proteomes" id="UP000067711"/>
    </source>
</evidence>